<keyword evidence="1" id="KW-0645">Protease</keyword>
<dbReference type="InterPro" id="IPR000477">
    <property type="entry name" value="RT_dom"/>
</dbReference>
<proteinExistence type="predicted"/>
<dbReference type="AlphaFoldDB" id="A0A8R7PNN3"/>
<dbReference type="PROSITE" id="PS50878">
    <property type="entry name" value="RT_POL"/>
    <property type="match status" value="1"/>
</dbReference>
<dbReference type="Gramene" id="TuG1812G0300000609.01.T01">
    <property type="protein sequence ID" value="TuG1812G0300000609.01.T01.cds392475"/>
    <property type="gene ID" value="TuG1812G0300000609.01"/>
</dbReference>
<evidence type="ECO:0000256" key="4">
    <source>
        <dbReference type="ARBA" id="ARBA00022722"/>
    </source>
</evidence>
<evidence type="ECO:0000256" key="2">
    <source>
        <dbReference type="ARBA" id="ARBA00022679"/>
    </source>
</evidence>
<dbReference type="GO" id="GO:0003964">
    <property type="term" value="F:RNA-directed DNA polymerase activity"/>
    <property type="evidence" value="ECO:0007669"/>
    <property type="project" value="UniProtKB-KW"/>
</dbReference>
<keyword evidence="6" id="KW-0378">Hydrolase</keyword>
<evidence type="ECO:0000256" key="6">
    <source>
        <dbReference type="ARBA" id="ARBA00022801"/>
    </source>
</evidence>
<dbReference type="Pfam" id="PF00078">
    <property type="entry name" value="RVT_1"/>
    <property type="match status" value="1"/>
</dbReference>
<dbReference type="EnsemblPlants" id="TuG1812G0300000609.01.T01">
    <property type="protein sequence ID" value="TuG1812G0300000609.01.T01.cds392475"/>
    <property type="gene ID" value="TuG1812G0300000609.01"/>
</dbReference>
<dbReference type="SUPFAM" id="SSF56672">
    <property type="entry name" value="DNA/RNA polymerases"/>
    <property type="match status" value="1"/>
</dbReference>
<reference evidence="9" key="3">
    <citation type="submission" date="2022-06" db="UniProtKB">
        <authorList>
            <consortium name="EnsemblPlants"/>
        </authorList>
    </citation>
    <scope>IDENTIFICATION</scope>
</reference>
<keyword evidence="7" id="KW-0695">RNA-directed DNA polymerase</keyword>
<accession>A0A8R7PNN3</accession>
<keyword evidence="5" id="KW-0255">Endonuclease</keyword>
<dbReference type="GO" id="GO:0006508">
    <property type="term" value="P:proteolysis"/>
    <property type="evidence" value="ECO:0007669"/>
    <property type="project" value="UniProtKB-KW"/>
</dbReference>
<keyword evidence="10" id="KW-1185">Reference proteome</keyword>
<evidence type="ECO:0000313" key="9">
    <source>
        <dbReference type="EnsemblPlants" id="TuG1812G0300000609.01.T01.cds392475"/>
    </source>
</evidence>
<dbReference type="InterPro" id="IPR053134">
    <property type="entry name" value="RNA-dir_DNA_polymerase"/>
</dbReference>
<dbReference type="Proteomes" id="UP000015106">
    <property type="component" value="Chromosome 3"/>
</dbReference>
<reference evidence="10" key="1">
    <citation type="journal article" date="2013" name="Nature">
        <title>Draft genome of the wheat A-genome progenitor Triticum urartu.</title>
        <authorList>
            <person name="Ling H.Q."/>
            <person name="Zhao S."/>
            <person name="Liu D."/>
            <person name="Wang J."/>
            <person name="Sun H."/>
            <person name="Zhang C."/>
            <person name="Fan H."/>
            <person name="Li D."/>
            <person name="Dong L."/>
            <person name="Tao Y."/>
            <person name="Gao C."/>
            <person name="Wu H."/>
            <person name="Li Y."/>
            <person name="Cui Y."/>
            <person name="Guo X."/>
            <person name="Zheng S."/>
            <person name="Wang B."/>
            <person name="Yu K."/>
            <person name="Liang Q."/>
            <person name="Yang W."/>
            <person name="Lou X."/>
            <person name="Chen J."/>
            <person name="Feng M."/>
            <person name="Jian J."/>
            <person name="Zhang X."/>
            <person name="Luo G."/>
            <person name="Jiang Y."/>
            <person name="Liu J."/>
            <person name="Wang Z."/>
            <person name="Sha Y."/>
            <person name="Zhang B."/>
            <person name="Wu H."/>
            <person name="Tang D."/>
            <person name="Shen Q."/>
            <person name="Xue P."/>
            <person name="Zou S."/>
            <person name="Wang X."/>
            <person name="Liu X."/>
            <person name="Wang F."/>
            <person name="Yang Y."/>
            <person name="An X."/>
            <person name="Dong Z."/>
            <person name="Zhang K."/>
            <person name="Zhang X."/>
            <person name="Luo M.C."/>
            <person name="Dvorak J."/>
            <person name="Tong Y."/>
            <person name="Wang J."/>
            <person name="Yang H."/>
            <person name="Li Z."/>
            <person name="Wang D."/>
            <person name="Zhang A."/>
            <person name="Wang J."/>
        </authorList>
    </citation>
    <scope>NUCLEOTIDE SEQUENCE</scope>
    <source>
        <strain evidence="10">cv. G1812</strain>
    </source>
</reference>
<dbReference type="InterPro" id="IPR043128">
    <property type="entry name" value="Rev_trsase/Diguanyl_cyclase"/>
</dbReference>
<dbReference type="Gene3D" id="3.10.10.10">
    <property type="entry name" value="HIV Type 1 Reverse Transcriptase, subunit A, domain 1"/>
    <property type="match status" value="1"/>
</dbReference>
<keyword evidence="2" id="KW-0808">Transferase</keyword>
<evidence type="ECO:0000259" key="8">
    <source>
        <dbReference type="PROSITE" id="PS50878"/>
    </source>
</evidence>
<dbReference type="PANTHER" id="PTHR24559">
    <property type="entry name" value="TRANSPOSON TY3-I GAG-POL POLYPROTEIN"/>
    <property type="match status" value="1"/>
</dbReference>
<dbReference type="CDD" id="cd01647">
    <property type="entry name" value="RT_LTR"/>
    <property type="match status" value="1"/>
</dbReference>
<dbReference type="PANTHER" id="PTHR24559:SF444">
    <property type="entry name" value="REVERSE TRANSCRIPTASE DOMAIN-CONTAINING PROTEIN"/>
    <property type="match status" value="1"/>
</dbReference>
<evidence type="ECO:0000256" key="3">
    <source>
        <dbReference type="ARBA" id="ARBA00022695"/>
    </source>
</evidence>
<evidence type="ECO:0000313" key="10">
    <source>
        <dbReference type="Proteomes" id="UP000015106"/>
    </source>
</evidence>
<evidence type="ECO:0000256" key="1">
    <source>
        <dbReference type="ARBA" id="ARBA00022670"/>
    </source>
</evidence>
<dbReference type="GO" id="GO:0008233">
    <property type="term" value="F:peptidase activity"/>
    <property type="evidence" value="ECO:0007669"/>
    <property type="project" value="UniProtKB-KW"/>
</dbReference>
<dbReference type="Gene3D" id="3.30.70.270">
    <property type="match status" value="1"/>
</dbReference>
<feature type="domain" description="Reverse transcriptase" evidence="8">
    <location>
        <begin position="2"/>
        <end position="151"/>
    </location>
</feature>
<protein>
    <recommendedName>
        <fullName evidence="8">Reverse transcriptase domain-containing protein</fullName>
    </recommendedName>
</protein>
<keyword evidence="3" id="KW-0548">Nucleotidyltransferase</keyword>
<dbReference type="InterPro" id="IPR043502">
    <property type="entry name" value="DNA/RNA_pol_sf"/>
</dbReference>
<dbReference type="FunFam" id="3.10.10.10:FF:000007">
    <property type="entry name" value="Retrovirus-related Pol polyprotein from transposon 17.6-like Protein"/>
    <property type="match status" value="1"/>
</dbReference>
<name>A0A8R7PNN3_TRIUA</name>
<sequence>MLQSGVITHSVSPFAAPVLPVKKKDGTWRFCIDYRRLNDITIKNRFPLPIVDELLDELAGAAYFSKLDLRAGYHQIRMREEDGHKMAFKTHHGHFQFRVMPFGLTNAPATFQCLMNTIFGKHARKFVIIFLDDILVFSSTLEEHVEHLRQV</sequence>
<dbReference type="GO" id="GO:0004519">
    <property type="term" value="F:endonuclease activity"/>
    <property type="evidence" value="ECO:0007669"/>
    <property type="project" value="UniProtKB-KW"/>
</dbReference>
<organism evidence="9 10">
    <name type="scientific">Triticum urartu</name>
    <name type="common">Red wild einkorn</name>
    <name type="synonym">Crithodium urartu</name>
    <dbReference type="NCBI Taxonomy" id="4572"/>
    <lineage>
        <taxon>Eukaryota</taxon>
        <taxon>Viridiplantae</taxon>
        <taxon>Streptophyta</taxon>
        <taxon>Embryophyta</taxon>
        <taxon>Tracheophyta</taxon>
        <taxon>Spermatophyta</taxon>
        <taxon>Magnoliopsida</taxon>
        <taxon>Liliopsida</taxon>
        <taxon>Poales</taxon>
        <taxon>Poaceae</taxon>
        <taxon>BOP clade</taxon>
        <taxon>Pooideae</taxon>
        <taxon>Triticodae</taxon>
        <taxon>Triticeae</taxon>
        <taxon>Triticinae</taxon>
        <taxon>Triticum</taxon>
    </lineage>
</organism>
<keyword evidence="4" id="KW-0540">Nuclease</keyword>
<evidence type="ECO:0000256" key="7">
    <source>
        <dbReference type="ARBA" id="ARBA00022918"/>
    </source>
</evidence>
<evidence type="ECO:0000256" key="5">
    <source>
        <dbReference type="ARBA" id="ARBA00022759"/>
    </source>
</evidence>
<reference evidence="9" key="2">
    <citation type="submission" date="2018-03" db="EMBL/GenBank/DDBJ databases">
        <title>The Triticum urartu genome reveals the dynamic nature of wheat genome evolution.</title>
        <authorList>
            <person name="Ling H."/>
            <person name="Ma B."/>
            <person name="Shi X."/>
            <person name="Liu H."/>
            <person name="Dong L."/>
            <person name="Sun H."/>
            <person name="Cao Y."/>
            <person name="Gao Q."/>
            <person name="Zheng S."/>
            <person name="Li Y."/>
            <person name="Yu Y."/>
            <person name="Du H."/>
            <person name="Qi M."/>
            <person name="Li Y."/>
            <person name="Yu H."/>
            <person name="Cui Y."/>
            <person name="Wang N."/>
            <person name="Chen C."/>
            <person name="Wu H."/>
            <person name="Zhao Y."/>
            <person name="Zhang J."/>
            <person name="Li Y."/>
            <person name="Zhou W."/>
            <person name="Zhang B."/>
            <person name="Hu W."/>
            <person name="Eijk M."/>
            <person name="Tang J."/>
            <person name="Witsenboer H."/>
            <person name="Zhao S."/>
            <person name="Li Z."/>
            <person name="Zhang A."/>
            <person name="Wang D."/>
            <person name="Liang C."/>
        </authorList>
    </citation>
    <scope>NUCLEOTIDE SEQUENCE [LARGE SCALE GENOMIC DNA]</scope>
    <source>
        <strain evidence="9">cv. G1812</strain>
    </source>
</reference>